<organism evidence="1 2">
    <name type="scientific">Helicobacter typhlonius</name>
    <dbReference type="NCBI Taxonomy" id="76936"/>
    <lineage>
        <taxon>Bacteria</taxon>
        <taxon>Pseudomonadati</taxon>
        <taxon>Campylobacterota</taxon>
        <taxon>Epsilonproteobacteria</taxon>
        <taxon>Campylobacterales</taxon>
        <taxon>Helicobacteraceae</taxon>
        <taxon>Helicobacter</taxon>
    </lineage>
</organism>
<evidence type="ECO:0000313" key="1">
    <source>
        <dbReference type="EMBL" id="CUU40755.1"/>
    </source>
</evidence>
<protein>
    <submittedName>
        <fullName evidence="1">Uncharacterized protein</fullName>
    </submittedName>
</protein>
<sequence>MIYQGMYQDSINTICIAFSYIFAVMETRFSILCNSHTRLDSQKFIESQGG</sequence>
<accession>A0A0S4PWU8</accession>
<dbReference type="GeneID" id="78152273"/>
<dbReference type="AlphaFoldDB" id="A0A0S4PWU8"/>
<proteinExistence type="predicted"/>
<gene>
    <name evidence="1" type="ORF">BN2458_PEG1872</name>
</gene>
<evidence type="ECO:0000313" key="2">
    <source>
        <dbReference type="Proteomes" id="UP000064525"/>
    </source>
</evidence>
<reference evidence="2" key="1">
    <citation type="submission" date="2015-11" db="EMBL/GenBank/DDBJ databases">
        <authorList>
            <person name="Anvar S.Y."/>
        </authorList>
    </citation>
    <scope>NUCLEOTIDE SEQUENCE [LARGE SCALE GENOMIC DNA]</scope>
</reference>
<dbReference type="PATRIC" id="fig|76936.10.peg.1826"/>
<dbReference type="KEGG" id="hty:BN2458_PEG1872"/>
<dbReference type="EMBL" id="LN907858">
    <property type="protein sequence ID" value="CUU40755.1"/>
    <property type="molecule type" value="Genomic_DNA"/>
</dbReference>
<dbReference type="Proteomes" id="UP000064525">
    <property type="component" value="Chromosome I"/>
</dbReference>
<dbReference type="RefSeq" id="WP_156407291.1">
    <property type="nucleotide sequence ID" value="NZ_CAJTQN010000001.1"/>
</dbReference>
<name>A0A0S4PWU8_9HELI</name>